<comment type="caution">
    <text evidence="1">The sequence shown here is derived from an EMBL/GenBank/DDBJ whole genome shotgun (WGS) entry which is preliminary data.</text>
</comment>
<sequence length="265" mass="27277">MAAVYETTLVPPGGSQAAGVAWMDTRLLTARLYSGSISPGGGPYRYTAPVEPAQASTLVAAFNGGFKMSAAGGGYYTEGRLIDPLRAGAASLVIYRDGGIDIGAWGRDVRMTPSVVAVRQNLVPLVAGGRPTPAAAGPWQAWGNTCGATSCAASVPGIDHQWRSGAGITADGALVYVNGPALDPLQLAQLLVRAGAVRAMELDINPFWPVLATYDPSPSTGLAAPGNGRRLPPGSIQGPATFFEPWWARDFVTMSARPVAARGAG</sequence>
<organism evidence="1 2">
    <name type="scientific">Acidiferrimicrobium australe</name>
    <dbReference type="NCBI Taxonomy" id="2664430"/>
    <lineage>
        <taxon>Bacteria</taxon>
        <taxon>Bacillati</taxon>
        <taxon>Actinomycetota</taxon>
        <taxon>Acidimicrobiia</taxon>
        <taxon>Acidimicrobiales</taxon>
        <taxon>Acidimicrobiaceae</taxon>
        <taxon>Acidiferrimicrobium</taxon>
    </lineage>
</organism>
<dbReference type="Proteomes" id="UP000437736">
    <property type="component" value="Unassembled WGS sequence"/>
</dbReference>
<evidence type="ECO:0000313" key="1">
    <source>
        <dbReference type="EMBL" id="MST31483.1"/>
    </source>
</evidence>
<protein>
    <recommendedName>
        <fullName evidence="3">Phosphodiester glycosidase domain-containing protein</fullName>
    </recommendedName>
</protein>
<reference evidence="1 2" key="1">
    <citation type="submission" date="2019-11" db="EMBL/GenBank/DDBJ databases">
        <title>Acidiferrimicrobium australis gen. nov., sp. nov., an acidophilic and obligately heterotrophic, member of the Actinobacteria that catalyses dissimilatory oxido- reduction of iron isolated from metal-rich acidic water in Chile.</title>
        <authorList>
            <person name="Gonzalez D."/>
            <person name="Huber K."/>
            <person name="Hedrich S."/>
            <person name="Rojas-Villalobos C."/>
            <person name="Quatrini R."/>
            <person name="Dinamarca M.A."/>
            <person name="Schwarz A."/>
            <person name="Canales C."/>
            <person name="Nancucheo I."/>
        </authorList>
    </citation>
    <scope>NUCLEOTIDE SEQUENCE [LARGE SCALE GENOMIC DNA]</scope>
    <source>
        <strain evidence="1 2">USS-CCA1</strain>
    </source>
</reference>
<accession>A0ABW9QPS1</accession>
<keyword evidence="2" id="KW-1185">Reference proteome</keyword>
<gene>
    <name evidence="1" type="ORF">GHK86_01885</name>
</gene>
<evidence type="ECO:0000313" key="2">
    <source>
        <dbReference type="Proteomes" id="UP000437736"/>
    </source>
</evidence>
<evidence type="ECO:0008006" key="3">
    <source>
        <dbReference type="Google" id="ProtNLM"/>
    </source>
</evidence>
<proteinExistence type="predicted"/>
<dbReference type="EMBL" id="WJHE01000076">
    <property type="protein sequence ID" value="MST31483.1"/>
    <property type="molecule type" value="Genomic_DNA"/>
</dbReference>
<name>A0ABW9QPS1_9ACTN</name>